<dbReference type="EMBL" id="CP055904">
    <property type="protein sequence ID" value="QMR37990.1"/>
    <property type="molecule type" value="Genomic_DNA"/>
</dbReference>
<dbReference type="AlphaFoldDB" id="A0AAP9QSV6"/>
<dbReference type="Proteomes" id="UP000514462">
    <property type="component" value="Chromosome"/>
</dbReference>
<evidence type="ECO:0000313" key="2">
    <source>
        <dbReference type="Proteomes" id="UP000514462"/>
    </source>
</evidence>
<name>A0AAP9QSV6_KLEAE</name>
<evidence type="ECO:0000313" key="1">
    <source>
        <dbReference type="EMBL" id="QMR37990.1"/>
    </source>
</evidence>
<protein>
    <submittedName>
        <fullName evidence="1">Uncharacterized protein</fullName>
    </submittedName>
</protein>
<reference evidence="2" key="1">
    <citation type="submission" date="2020-06" db="EMBL/GenBank/DDBJ databases">
        <title>REHAB project genomes.</title>
        <authorList>
            <person name="Shaw L.P."/>
        </authorList>
    </citation>
    <scope>NUCLEOTIDE SEQUENCE [LARGE SCALE GENOMIC DNA]</scope>
    <source>
        <strain evidence="2">RHBSTW-00938</strain>
    </source>
</reference>
<gene>
    <name evidence="1" type="ORF">HV331_00065</name>
</gene>
<dbReference type="RefSeq" id="WP_154817656.1">
    <property type="nucleotide sequence ID" value="NZ_CABHFP010000020.1"/>
</dbReference>
<accession>A0AAP9QSV6</accession>
<sequence>MYVVVLLRLPFHAAPQGAEDQGDKYLSLNREIIGMVHFDETARQNGFECNMR</sequence>
<organism evidence="1 2">
    <name type="scientific">Klebsiella aerogenes</name>
    <name type="common">Enterobacter aerogenes</name>
    <dbReference type="NCBI Taxonomy" id="548"/>
    <lineage>
        <taxon>Bacteria</taxon>
        <taxon>Pseudomonadati</taxon>
        <taxon>Pseudomonadota</taxon>
        <taxon>Gammaproteobacteria</taxon>
        <taxon>Enterobacterales</taxon>
        <taxon>Enterobacteriaceae</taxon>
        <taxon>Klebsiella/Raoultella group</taxon>
        <taxon>Klebsiella</taxon>
    </lineage>
</organism>
<proteinExistence type="predicted"/>